<proteinExistence type="predicted"/>
<name>A0ACB9SE10_9MYRT</name>
<keyword evidence="2" id="KW-1185">Reference proteome</keyword>
<comment type="caution">
    <text evidence="1">The sequence shown here is derived from an EMBL/GenBank/DDBJ whole genome shotgun (WGS) entry which is preliminary data.</text>
</comment>
<accession>A0ACB9SE10</accession>
<gene>
    <name evidence="1" type="ORF">MLD38_000133</name>
</gene>
<protein>
    <submittedName>
        <fullName evidence="1">Uncharacterized protein</fullName>
    </submittedName>
</protein>
<sequence length="172" mass="18654">MAGIALVVSLMMLTLPFCSIPYVVCYEYQVGGSRGWAVPPANDSKIYNDWASENRFRPNDVLWFKYTKDSVMAVTEAEYKGCNSSRPAFFSNNGNSLYSLNHSGAFYFISGVSGHCFKGQRMVVKVLSSDESQTGGGGGSSRSSAANFSPSWALKLASVIPLIVACFLSEPK</sequence>
<evidence type="ECO:0000313" key="2">
    <source>
        <dbReference type="Proteomes" id="UP001057402"/>
    </source>
</evidence>
<organism evidence="1 2">
    <name type="scientific">Melastoma candidum</name>
    <dbReference type="NCBI Taxonomy" id="119954"/>
    <lineage>
        <taxon>Eukaryota</taxon>
        <taxon>Viridiplantae</taxon>
        <taxon>Streptophyta</taxon>
        <taxon>Embryophyta</taxon>
        <taxon>Tracheophyta</taxon>
        <taxon>Spermatophyta</taxon>
        <taxon>Magnoliopsida</taxon>
        <taxon>eudicotyledons</taxon>
        <taxon>Gunneridae</taxon>
        <taxon>Pentapetalae</taxon>
        <taxon>rosids</taxon>
        <taxon>malvids</taxon>
        <taxon>Myrtales</taxon>
        <taxon>Melastomataceae</taxon>
        <taxon>Melastomatoideae</taxon>
        <taxon>Melastomateae</taxon>
        <taxon>Melastoma</taxon>
    </lineage>
</organism>
<evidence type="ECO:0000313" key="1">
    <source>
        <dbReference type="EMBL" id="KAI4387723.1"/>
    </source>
</evidence>
<reference evidence="2" key="1">
    <citation type="journal article" date="2023" name="Front. Plant Sci.">
        <title>Chromosomal-level genome assembly of Melastoma candidum provides insights into trichome evolution.</title>
        <authorList>
            <person name="Zhong Y."/>
            <person name="Wu W."/>
            <person name="Sun C."/>
            <person name="Zou P."/>
            <person name="Liu Y."/>
            <person name="Dai S."/>
            <person name="Zhou R."/>
        </authorList>
    </citation>
    <scope>NUCLEOTIDE SEQUENCE [LARGE SCALE GENOMIC DNA]</scope>
</reference>
<dbReference type="Proteomes" id="UP001057402">
    <property type="component" value="Chromosome 1"/>
</dbReference>
<dbReference type="EMBL" id="CM042880">
    <property type="protein sequence ID" value="KAI4387723.1"/>
    <property type="molecule type" value="Genomic_DNA"/>
</dbReference>